<gene>
    <name evidence="6" type="ORF">OS493_033400</name>
</gene>
<reference evidence="6" key="1">
    <citation type="submission" date="2023-01" db="EMBL/GenBank/DDBJ databases">
        <title>Genome assembly of the deep-sea coral Lophelia pertusa.</title>
        <authorList>
            <person name="Herrera S."/>
            <person name="Cordes E."/>
        </authorList>
    </citation>
    <scope>NUCLEOTIDE SEQUENCE</scope>
    <source>
        <strain evidence="6">USNM1676648</strain>
        <tissue evidence="6">Polyp</tissue>
    </source>
</reference>
<feature type="region of interest" description="Disordered" evidence="4">
    <location>
        <begin position="187"/>
        <end position="233"/>
    </location>
</feature>
<organism evidence="6 7">
    <name type="scientific">Desmophyllum pertusum</name>
    <dbReference type="NCBI Taxonomy" id="174260"/>
    <lineage>
        <taxon>Eukaryota</taxon>
        <taxon>Metazoa</taxon>
        <taxon>Cnidaria</taxon>
        <taxon>Anthozoa</taxon>
        <taxon>Hexacorallia</taxon>
        <taxon>Scleractinia</taxon>
        <taxon>Caryophylliina</taxon>
        <taxon>Caryophylliidae</taxon>
        <taxon>Desmophyllum</taxon>
    </lineage>
</organism>
<dbReference type="Proteomes" id="UP001163046">
    <property type="component" value="Unassembled WGS sequence"/>
</dbReference>
<dbReference type="InterPro" id="IPR000246">
    <property type="entry name" value="Peptidase_T2"/>
</dbReference>
<comment type="similarity">
    <text evidence="1">Belongs to the Ntn-hydrolase family.</text>
</comment>
<evidence type="ECO:0000256" key="1">
    <source>
        <dbReference type="ARBA" id="ARBA00010872"/>
    </source>
</evidence>
<proteinExistence type="inferred from homology"/>
<keyword evidence="7" id="KW-1185">Reference proteome</keyword>
<dbReference type="EMBL" id="MU827345">
    <property type="protein sequence ID" value="KAJ7352858.1"/>
    <property type="molecule type" value="Genomic_DNA"/>
</dbReference>
<dbReference type="PANTHER" id="PTHR10188:SF6">
    <property type="entry name" value="N(4)-(BETA-N-ACETYLGLUCOSAMINYL)-L-ASPARAGINASE"/>
    <property type="match status" value="1"/>
</dbReference>
<evidence type="ECO:0000313" key="6">
    <source>
        <dbReference type="EMBL" id="KAJ7352858.1"/>
    </source>
</evidence>
<evidence type="ECO:0008006" key="8">
    <source>
        <dbReference type="Google" id="ProtNLM"/>
    </source>
</evidence>
<evidence type="ECO:0000313" key="7">
    <source>
        <dbReference type="Proteomes" id="UP001163046"/>
    </source>
</evidence>
<feature type="site" description="Cleavage; by autolysis" evidence="3">
    <location>
        <begin position="228"/>
        <end position="229"/>
    </location>
</feature>
<feature type="compositionally biased region" description="Basic and acidic residues" evidence="4">
    <location>
        <begin position="224"/>
        <end position="233"/>
    </location>
</feature>
<evidence type="ECO:0000256" key="5">
    <source>
        <dbReference type="SAM" id="SignalP"/>
    </source>
</evidence>
<keyword evidence="5" id="KW-0732">Signal</keyword>
<name>A0A9W9YM08_9CNID</name>
<dbReference type="OrthoDB" id="188713at2759"/>
<dbReference type="InterPro" id="IPR029055">
    <property type="entry name" value="Ntn_hydrolases_N"/>
</dbReference>
<dbReference type="AlphaFoldDB" id="A0A9W9YM08"/>
<dbReference type="SUPFAM" id="SSF56235">
    <property type="entry name" value="N-terminal nucleophile aminohydrolases (Ntn hydrolases)"/>
    <property type="match status" value="1"/>
</dbReference>
<dbReference type="GO" id="GO:0005764">
    <property type="term" value="C:lysosome"/>
    <property type="evidence" value="ECO:0007669"/>
    <property type="project" value="TreeGrafter"/>
</dbReference>
<feature type="active site" description="Nucleophile" evidence="2">
    <location>
        <position position="229"/>
    </location>
</feature>
<feature type="signal peptide" evidence="5">
    <location>
        <begin position="1"/>
        <end position="30"/>
    </location>
</feature>
<dbReference type="PANTHER" id="PTHR10188">
    <property type="entry name" value="L-ASPARAGINASE"/>
    <property type="match status" value="1"/>
</dbReference>
<accession>A0A9W9YM08</accession>
<protein>
    <recommendedName>
        <fullName evidence="8">N(4)-(Beta-N-acetylglucosaminyl)-L-asparaginase</fullName>
    </recommendedName>
</protein>
<comment type="caution">
    <text evidence="6">The sequence shown here is derived from an EMBL/GenBank/DDBJ whole genome shotgun (WGS) entry which is preliminary data.</text>
</comment>
<evidence type="ECO:0000256" key="4">
    <source>
        <dbReference type="SAM" id="MobiDB-lite"/>
    </source>
</evidence>
<sequence>MVHRRFSHFHNLKLFILVFGGSFLLSVPCAQNSANDSKSFPLVINTWAGNYQVATDKAWKVLEKGGLSLDAIEVGITACELNQCGTRRVTVGYGGSPNEAGETTLDALIFDGTTHAAGAVGCLKRIKTAISVARAVMENTRATLLVGEDATQFALQMGFREEDLHTNKSVEMWKEWKENNCQPNFWNENVRPNPRSSCGPYKMAKGKRNASKTSTQTSSEDVDDGNHDTISKE</sequence>
<dbReference type="GO" id="GO:0003948">
    <property type="term" value="F:N4-(beta-N-acetylglucosaminyl)-L-asparaginase activity"/>
    <property type="evidence" value="ECO:0007669"/>
    <property type="project" value="TreeGrafter"/>
</dbReference>
<dbReference type="Pfam" id="PF01112">
    <property type="entry name" value="Asparaginase_2"/>
    <property type="match status" value="1"/>
</dbReference>
<evidence type="ECO:0000256" key="3">
    <source>
        <dbReference type="PIRSR" id="PIRSR600246-3"/>
    </source>
</evidence>
<evidence type="ECO:0000256" key="2">
    <source>
        <dbReference type="PIRSR" id="PIRSR600246-1"/>
    </source>
</evidence>
<feature type="chain" id="PRO_5040920229" description="N(4)-(Beta-N-acetylglucosaminyl)-L-asparaginase" evidence="5">
    <location>
        <begin position="31"/>
        <end position="233"/>
    </location>
</feature>